<dbReference type="Gene3D" id="1.10.150.130">
    <property type="match status" value="1"/>
</dbReference>
<dbReference type="RefSeq" id="WP_084723633.1">
    <property type="nucleotide sequence ID" value="NZ_CP059734.1"/>
</dbReference>
<evidence type="ECO:0000313" key="7">
    <source>
        <dbReference type="Proteomes" id="UP000032352"/>
    </source>
</evidence>
<evidence type="ECO:0000259" key="5">
    <source>
        <dbReference type="PROSITE" id="PS51898"/>
    </source>
</evidence>
<evidence type="ECO:0000256" key="1">
    <source>
        <dbReference type="ARBA" id="ARBA00022829"/>
    </source>
</evidence>
<gene>
    <name evidence="6" type="ORF">SG34_033280</name>
</gene>
<dbReference type="GO" id="GO:0015074">
    <property type="term" value="P:DNA integration"/>
    <property type="evidence" value="ECO:0007669"/>
    <property type="project" value="UniProtKB-KW"/>
</dbReference>
<organism evidence="6 7">
    <name type="scientific">Thalassomonas viridans</name>
    <dbReference type="NCBI Taxonomy" id="137584"/>
    <lineage>
        <taxon>Bacteria</taxon>
        <taxon>Pseudomonadati</taxon>
        <taxon>Pseudomonadota</taxon>
        <taxon>Gammaproteobacteria</taxon>
        <taxon>Alteromonadales</taxon>
        <taxon>Colwelliaceae</taxon>
        <taxon>Thalassomonas</taxon>
    </lineage>
</organism>
<dbReference type="PANTHER" id="PTHR30349:SF81">
    <property type="entry name" value="TYROSINE RECOMBINASE XERC"/>
    <property type="match status" value="1"/>
</dbReference>
<evidence type="ECO:0000256" key="4">
    <source>
        <dbReference type="ARBA" id="ARBA00023172"/>
    </source>
</evidence>
<dbReference type="InterPro" id="IPR050090">
    <property type="entry name" value="Tyrosine_recombinase_XerCD"/>
</dbReference>
<keyword evidence="3" id="KW-0238">DNA-binding</keyword>
<sequence>MSSVISPDHNRQHQALTVQVERKLTDVASFQYLLSLESEKSRETMASHLNNVARLFGVADHAMFRWELLDSDVVYYIRERFRMLGLSPATINTILCAIRQTVKHAFMKKQISHENYDRIKLVKNLKASKVVHNRVLSSEEIRSFLSACDDNSFAGLRDATLFLTMIACGLRRAEAVAIKMEQMDVNNREIIITGKGSKERRVWYPELAADYLREYLQELRGHGAGALFVRMNKYDDPVLSSKKSLATVPGLTPPAVNYILKKRGLLGNIDGFKPHDLRRTFATKQLSTGTDIKTVSKLLGHASITTTQIYDLRGDDVARKAGREHQIF</sequence>
<evidence type="ECO:0000256" key="2">
    <source>
        <dbReference type="ARBA" id="ARBA00022908"/>
    </source>
</evidence>
<dbReference type="Proteomes" id="UP000032352">
    <property type="component" value="Chromosome pTvir"/>
</dbReference>
<dbReference type="InterPro" id="IPR013762">
    <property type="entry name" value="Integrase-like_cat_sf"/>
</dbReference>
<keyword evidence="4" id="KW-0233">DNA recombination</keyword>
<feature type="domain" description="Tyr recombinase" evidence="5">
    <location>
        <begin position="131"/>
        <end position="323"/>
    </location>
</feature>
<protein>
    <submittedName>
        <fullName evidence="6">Tyrosine-type recombinase/integrase</fullName>
    </submittedName>
</protein>
<dbReference type="PROSITE" id="PS51898">
    <property type="entry name" value="TYR_RECOMBINASE"/>
    <property type="match status" value="1"/>
</dbReference>
<name>A0AAF0CEL2_9GAMM</name>
<evidence type="ECO:0000256" key="3">
    <source>
        <dbReference type="ARBA" id="ARBA00023125"/>
    </source>
</evidence>
<dbReference type="GO" id="GO:0007059">
    <property type="term" value="P:chromosome segregation"/>
    <property type="evidence" value="ECO:0007669"/>
    <property type="project" value="UniProtKB-KW"/>
</dbReference>
<dbReference type="KEGG" id="tvd:SG34_033280"/>
<reference evidence="6 7" key="2">
    <citation type="journal article" date="2022" name="Mar. Drugs">
        <title>Bioassay-Guided Fractionation Leads to the Detection of Cholic Acid Generated by the Rare Thalassomonas sp.</title>
        <authorList>
            <person name="Pheiffer F."/>
            <person name="Schneider Y.K."/>
            <person name="Hansen E.H."/>
            <person name="Andersen J.H."/>
            <person name="Isaksson J."/>
            <person name="Busche T."/>
            <person name="R C."/>
            <person name="Kalinowski J."/>
            <person name="Zyl L.V."/>
            <person name="Trindade M."/>
        </authorList>
    </citation>
    <scope>NUCLEOTIDE SEQUENCE [LARGE SCALE GENOMIC DNA]</scope>
    <source>
        <strain evidence="6 7">XOM25</strain>
    </source>
</reference>
<dbReference type="InterPro" id="IPR011010">
    <property type="entry name" value="DNA_brk_join_enz"/>
</dbReference>
<dbReference type="SUPFAM" id="SSF56349">
    <property type="entry name" value="DNA breaking-rejoining enzymes"/>
    <property type="match status" value="1"/>
</dbReference>
<reference evidence="6 7" key="1">
    <citation type="journal article" date="2015" name="Genome Announc.">
        <title>Draft Genome Sequences of Marine Isolates of Thalassomonas viridans and Thalassomonas actiniarum.</title>
        <authorList>
            <person name="Olonade I."/>
            <person name="van Zyl L.J."/>
            <person name="Trindade M."/>
        </authorList>
    </citation>
    <scope>NUCLEOTIDE SEQUENCE [LARGE SCALE GENOMIC DNA]</scope>
    <source>
        <strain evidence="6 7">XOM25</strain>
    </source>
</reference>
<evidence type="ECO:0000313" key="6">
    <source>
        <dbReference type="EMBL" id="WDE08774.1"/>
    </source>
</evidence>
<dbReference type="AlphaFoldDB" id="A0AAF0CEL2"/>
<dbReference type="InterPro" id="IPR002104">
    <property type="entry name" value="Integrase_catalytic"/>
</dbReference>
<dbReference type="InterPro" id="IPR010998">
    <property type="entry name" value="Integrase_recombinase_N"/>
</dbReference>
<proteinExistence type="predicted"/>
<keyword evidence="1" id="KW-0159">Chromosome partition</keyword>
<keyword evidence="7" id="KW-1185">Reference proteome</keyword>
<accession>A0AAF0CEL2</accession>
<dbReference type="Gene3D" id="1.10.443.10">
    <property type="entry name" value="Intergrase catalytic core"/>
    <property type="match status" value="1"/>
</dbReference>
<dbReference type="EMBL" id="CP059734">
    <property type="protein sequence ID" value="WDE08774.1"/>
    <property type="molecule type" value="Genomic_DNA"/>
</dbReference>
<dbReference type="GO" id="GO:0006310">
    <property type="term" value="P:DNA recombination"/>
    <property type="evidence" value="ECO:0007669"/>
    <property type="project" value="UniProtKB-KW"/>
</dbReference>
<dbReference type="GO" id="GO:0003677">
    <property type="term" value="F:DNA binding"/>
    <property type="evidence" value="ECO:0007669"/>
    <property type="project" value="UniProtKB-KW"/>
</dbReference>
<dbReference type="PANTHER" id="PTHR30349">
    <property type="entry name" value="PHAGE INTEGRASE-RELATED"/>
    <property type="match status" value="1"/>
</dbReference>
<keyword evidence="2" id="KW-0229">DNA integration</keyword>
<dbReference type="Pfam" id="PF00589">
    <property type="entry name" value="Phage_integrase"/>
    <property type="match status" value="1"/>
</dbReference>